<evidence type="ECO:0000256" key="2">
    <source>
        <dbReference type="ARBA" id="ARBA00006242"/>
    </source>
</evidence>
<dbReference type="GO" id="GO:0006412">
    <property type="term" value="P:translation"/>
    <property type="evidence" value="ECO:0007669"/>
    <property type="project" value="InterPro"/>
</dbReference>
<dbReference type="EMBL" id="GG745340">
    <property type="protein sequence ID" value="KNE62562.1"/>
    <property type="molecule type" value="Genomic_DNA"/>
</dbReference>
<dbReference type="PROSITE" id="PS50066">
    <property type="entry name" value="MADS_BOX_2"/>
    <property type="match status" value="1"/>
</dbReference>
<dbReference type="InterPro" id="IPR005707">
    <property type="entry name" value="Ribosomal_uS2_euk/arc"/>
</dbReference>
<dbReference type="Pfam" id="PF00318">
    <property type="entry name" value="Ribosomal_S2"/>
    <property type="match status" value="2"/>
</dbReference>
<feature type="compositionally biased region" description="Acidic residues" evidence="11">
    <location>
        <begin position="203"/>
        <end position="213"/>
    </location>
</feature>
<comment type="subcellular location">
    <subcellularLocation>
        <location evidence="1">Nucleus</location>
    </subcellularLocation>
</comment>
<gene>
    <name evidence="13" type="ORF">AMAG_18886</name>
</gene>
<dbReference type="PANTHER" id="PTHR11489">
    <property type="entry name" value="40S RIBOSOMAL PROTEIN SA"/>
    <property type="match status" value="1"/>
</dbReference>
<evidence type="ECO:0000313" key="14">
    <source>
        <dbReference type="Proteomes" id="UP000054350"/>
    </source>
</evidence>
<evidence type="ECO:0000256" key="1">
    <source>
        <dbReference type="ARBA" id="ARBA00004123"/>
    </source>
</evidence>
<dbReference type="SMART" id="SM00432">
    <property type="entry name" value="MADS"/>
    <property type="match status" value="1"/>
</dbReference>
<dbReference type="eggNOG" id="KOG0014">
    <property type="taxonomic scope" value="Eukaryota"/>
</dbReference>
<keyword evidence="7" id="KW-0539">Nucleus</keyword>
<evidence type="ECO:0000256" key="7">
    <source>
        <dbReference type="ARBA" id="ARBA00023242"/>
    </source>
</evidence>
<accession>A0A0L0SJA3</accession>
<dbReference type="GO" id="GO:0005634">
    <property type="term" value="C:nucleus"/>
    <property type="evidence" value="ECO:0007669"/>
    <property type="project" value="UniProtKB-SubCell"/>
</dbReference>
<keyword evidence="8 10" id="KW-0687">Ribonucleoprotein</keyword>
<dbReference type="Proteomes" id="UP000054350">
    <property type="component" value="Unassembled WGS sequence"/>
</dbReference>
<feature type="region of interest" description="Disordered" evidence="11">
    <location>
        <begin position="173"/>
        <end position="213"/>
    </location>
</feature>
<reference evidence="13 14" key="1">
    <citation type="submission" date="2009-11" db="EMBL/GenBank/DDBJ databases">
        <title>Annotation of Allomyces macrogynus ATCC 38327.</title>
        <authorList>
            <consortium name="The Broad Institute Genome Sequencing Platform"/>
            <person name="Russ C."/>
            <person name="Cuomo C."/>
            <person name="Burger G."/>
            <person name="Gray M.W."/>
            <person name="Holland P.W.H."/>
            <person name="King N."/>
            <person name="Lang F.B.F."/>
            <person name="Roger A.J."/>
            <person name="Ruiz-Trillo I."/>
            <person name="Young S.K."/>
            <person name="Zeng Q."/>
            <person name="Gargeya S."/>
            <person name="Fitzgerald M."/>
            <person name="Haas B."/>
            <person name="Abouelleil A."/>
            <person name="Alvarado L."/>
            <person name="Arachchi H.M."/>
            <person name="Berlin A."/>
            <person name="Chapman S.B."/>
            <person name="Gearin G."/>
            <person name="Goldberg J."/>
            <person name="Griggs A."/>
            <person name="Gujja S."/>
            <person name="Hansen M."/>
            <person name="Heiman D."/>
            <person name="Howarth C."/>
            <person name="Larimer J."/>
            <person name="Lui A."/>
            <person name="MacDonald P.J.P."/>
            <person name="McCowen C."/>
            <person name="Montmayeur A."/>
            <person name="Murphy C."/>
            <person name="Neiman D."/>
            <person name="Pearson M."/>
            <person name="Priest M."/>
            <person name="Roberts A."/>
            <person name="Saif S."/>
            <person name="Shea T."/>
            <person name="Sisk P."/>
            <person name="Stolte C."/>
            <person name="Sykes S."/>
            <person name="Wortman J."/>
            <person name="Nusbaum C."/>
            <person name="Birren B."/>
        </authorList>
    </citation>
    <scope>NUCLEOTIDE SEQUENCE [LARGE SCALE GENOMIC DNA]</scope>
    <source>
        <strain evidence="13 14">ATCC 38327</strain>
    </source>
</reference>
<dbReference type="Pfam" id="PF00319">
    <property type="entry name" value="SRF-TF"/>
    <property type="match status" value="1"/>
</dbReference>
<dbReference type="InterPro" id="IPR036879">
    <property type="entry name" value="TF_MADSbox_sf"/>
</dbReference>
<dbReference type="PROSITE" id="PS00963">
    <property type="entry name" value="RIBOSOMAL_S2_2"/>
    <property type="match status" value="1"/>
</dbReference>
<dbReference type="CDD" id="cd01425">
    <property type="entry name" value="RPS2"/>
    <property type="match status" value="1"/>
</dbReference>
<name>A0A0L0SJA3_ALLM3</name>
<evidence type="ECO:0000256" key="5">
    <source>
        <dbReference type="ARBA" id="ARBA00023125"/>
    </source>
</evidence>
<dbReference type="SUPFAM" id="SSF52313">
    <property type="entry name" value="Ribosomal protein S2"/>
    <property type="match status" value="1"/>
</dbReference>
<keyword evidence="5" id="KW-0238">DNA-binding</keyword>
<dbReference type="VEuPathDB" id="FungiDB:AMAG_18886"/>
<dbReference type="PRINTS" id="PR00404">
    <property type="entry name" value="MADSDOMAIN"/>
</dbReference>
<evidence type="ECO:0000256" key="3">
    <source>
        <dbReference type="ARBA" id="ARBA00022980"/>
    </source>
</evidence>
<reference evidence="14" key="2">
    <citation type="submission" date="2009-11" db="EMBL/GenBank/DDBJ databases">
        <title>The Genome Sequence of Allomyces macrogynus strain ATCC 38327.</title>
        <authorList>
            <consortium name="The Broad Institute Genome Sequencing Platform"/>
            <person name="Russ C."/>
            <person name="Cuomo C."/>
            <person name="Shea T."/>
            <person name="Young S.K."/>
            <person name="Zeng Q."/>
            <person name="Koehrsen M."/>
            <person name="Haas B."/>
            <person name="Borodovsky M."/>
            <person name="Guigo R."/>
            <person name="Alvarado L."/>
            <person name="Berlin A."/>
            <person name="Borenstein D."/>
            <person name="Chen Z."/>
            <person name="Engels R."/>
            <person name="Freedman E."/>
            <person name="Gellesch M."/>
            <person name="Goldberg J."/>
            <person name="Griggs A."/>
            <person name="Gujja S."/>
            <person name="Heiman D."/>
            <person name="Hepburn T."/>
            <person name="Howarth C."/>
            <person name="Jen D."/>
            <person name="Larson L."/>
            <person name="Lewis B."/>
            <person name="Mehta T."/>
            <person name="Park D."/>
            <person name="Pearson M."/>
            <person name="Roberts A."/>
            <person name="Saif S."/>
            <person name="Shenoy N."/>
            <person name="Sisk P."/>
            <person name="Stolte C."/>
            <person name="Sykes S."/>
            <person name="Walk T."/>
            <person name="White J."/>
            <person name="Yandava C."/>
            <person name="Burger G."/>
            <person name="Gray M.W."/>
            <person name="Holland P.W.H."/>
            <person name="King N."/>
            <person name="Lang F.B.F."/>
            <person name="Roger A.J."/>
            <person name="Ruiz-Trillo I."/>
            <person name="Lander E."/>
            <person name="Nusbaum C."/>
        </authorList>
    </citation>
    <scope>NUCLEOTIDE SEQUENCE [LARGE SCALE GENOMIC DNA]</scope>
    <source>
        <strain evidence="14">ATCC 38327</strain>
    </source>
</reference>
<protein>
    <recommendedName>
        <fullName evidence="9">Small ribosomal subunit protein uS2</fullName>
    </recommendedName>
</protein>
<keyword evidence="14" id="KW-1185">Reference proteome</keyword>
<dbReference type="InterPro" id="IPR002100">
    <property type="entry name" value="TF_MADSbox"/>
</dbReference>
<feature type="domain" description="MADS-box" evidence="12">
    <location>
        <begin position="90"/>
        <end position="140"/>
    </location>
</feature>
<feature type="region of interest" description="Disordered" evidence="11">
    <location>
        <begin position="62"/>
        <end position="87"/>
    </location>
</feature>
<evidence type="ECO:0000256" key="11">
    <source>
        <dbReference type="SAM" id="MobiDB-lite"/>
    </source>
</evidence>
<keyword evidence="4" id="KW-0805">Transcription regulation</keyword>
<dbReference type="SUPFAM" id="SSF55455">
    <property type="entry name" value="SRF-like"/>
    <property type="match status" value="1"/>
</dbReference>
<evidence type="ECO:0000313" key="13">
    <source>
        <dbReference type="EMBL" id="KNE62562.1"/>
    </source>
</evidence>
<keyword evidence="6" id="KW-0804">Transcription</keyword>
<dbReference type="InterPro" id="IPR018130">
    <property type="entry name" value="Ribosomal_uS2_CS"/>
</dbReference>
<comment type="similarity">
    <text evidence="2 10">Belongs to the universal ribosomal protein uS2 family.</text>
</comment>
<evidence type="ECO:0000256" key="9">
    <source>
        <dbReference type="ARBA" id="ARBA00035256"/>
    </source>
</evidence>
<evidence type="ECO:0000256" key="4">
    <source>
        <dbReference type="ARBA" id="ARBA00023015"/>
    </source>
</evidence>
<dbReference type="OrthoDB" id="414863at2759"/>
<dbReference type="CDD" id="cd00266">
    <property type="entry name" value="MADS_SRF_like"/>
    <property type="match status" value="1"/>
</dbReference>
<evidence type="ECO:0000256" key="6">
    <source>
        <dbReference type="ARBA" id="ARBA00023163"/>
    </source>
</evidence>
<dbReference type="eggNOG" id="KOG0830">
    <property type="taxonomic scope" value="Eukaryota"/>
</dbReference>
<feature type="compositionally biased region" description="Low complexity" evidence="11">
    <location>
        <begin position="65"/>
        <end position="78"/>
    </location>
</feature>
<keyword evidence="3 10" id="KW-0689">Ribosomal protein</keyword>
<dbReference type="GO" id="GO:0003735">
    <property type="term" value="F:structural constituent of ribosome"/>
    <property type="evidence" value="ECO:0007669"/>
    <property type="project" value="InterPro"/>
</dbReference>
<dbReference type="AlphaFoldDB" id="A0A0L0SJA3"/>
<evidence type="ECO:0000256" key="10">
    <source>
        <dbReference type="RuleBase" id="RU003631"/>
    </source>
</evidence>
<dbReference type="GO" id="GO:0015935">
    <property type="term" value="C:small ribosomal subunit"/>
    <property type="evidence" value="ECO:0007669"/>
    <property type="project" value="InterPro"/>
</dbReference>
<dbReference type="InterPro" id="IPR001865">
    <property type="entry name" value="Ribosomal_uS2"/>
</dbReference>
<sequence>MTMASLSASLSASPSGSPASFATATPSYPFGVAPASMPPSAAASTTSTASASPSVYADGGGSLGAGNATNTSTTASGTRPRAVRTKSTPIADDKTRRATFLKRKQGLFKKAMELATLCQCEIAVVVFDHQDRLHHFTSTDHIDDLLLRFANHMRPPLDVKSAKDYAKTAIAASARGNSSTGTPLALPEPALDPPSYLSAAAGGDEEDDDMDAGDDVHLDAYTRAALAAMPATAGPLIPPPSPLALPGAKHPNHNTRYGIGVMPANAGPLISPPSTLAQLGAKQTVPLGRPRNVFEHATGRTKCMRTTNPPTYRAPASPAMPITSPMYAAQHGPLTAPSPMTHIGAKNVNSQMANYVWKRRADGVNIINFNKTWEKLVLAARIIAAIDNPADVVVISGRPYGQRAVLKYAKYTGAQAIAGRFTPGNFTNYITRNYKEPRLIVVTDPRTDAQAIKEASYVNIPVIALCDTDAGLSNVDVAIPCNTKGKHSVGLMWYLLAREVLRLRGRR</sequence>
<proteinExistence type="inferred from homology"/>
<dbReference type="InterPro" id="IPR023591">
    <property type="entry name" value="Ribosomal_uS2_flav_dom_sf"/>
</dbReference>
<organism evidence="13 14">
    <name type="scientific">Allomyces macrogynus (strain ATCC 38327)</name>
    <name type="common">Allomyces javanicus var. macrogynus</name>
    <dbReference type="NCBI Taxonomy" id="578462"/>
    <lineage>
        <taxon>Eukaryota</taxon>
        <taxon>Fungi</taxon>
        <taxon>Fungi incertae sedis</taxon>
        <taxon>Blastocladiomycota</taxon>
        <taxon>Blastocladiomycetes</taxon>
        <taxon>Blastocladiales</taxon>
        <taxon>Blastocladiaceae</taxon>
        <taxon>Allomyces</taxon>
    </lineage>
</organism>
<dbReference type="FunFam" id="3.40.50.10490:FF:000030">
    <property type="entry name" value="30S ribosomal protein S2"/>
    <property type="match status" value="1"/>
</dbReference>
<dbReference type="InterPro" id="IPR033897">
    <property type="entry name" value="SRF-like_MADS-box"/>
</dbReference>
<dbReference type="GO" id="GO:0000987">
    <property type="term" value="F:cis-regulatory region sequence-specific DNA binding"/>
    <property type="evidence" value="ECO:0007669"/>
    <property type="project" value="InterPro"/>
</dbReference>
<dbReference type="STRING" id="578462.A0A0L0SJA3"/>
<dbReference type="GO" id="GO:0045944">
    <property type="term" value="P:positive regulation of transcription by RNA polymerase II"/>
    <property type="evidence" value="ECO:0007669"/>
    <property type="project" value="InterPro"/>
</dbReference>
<evidence type="ECO:0000259" key="12">
    <source>
        <dbReference type="PROSITE" id="PS50066"/>
    </source>
</evidence>
<evidence type="ECO:0000256" key="8">
    <source>
        <dbReference type="ARBA" id="ARBA00023274"/>
    </source>
</evidence>
<dbReference type="GO" id="GO:0046983">
    <property type="term" value="F:protein dimerization activity"/>
    <property type="evidence" value="ECO:0007669"/>
    <property type="project" value="InterPro"/>
</dbReference>
<dbReference type="PRINTS" id="PR00395">
    <property type="entry name" value="RIBOSOMALS2"/>
</dbReference>
<dbReference type="GO" id="GO:0000981">
    <property type="term" value="F:DNA-binding transcription factor activity, RNA polymerase II-specific"/>
    <property type="evidence" value="ECO:0007669"/>
    <property type="project" value="InterPro"/>
</dbReference>
<dbReference type="Gene3D" id="3.40.1810.10">
    <property type="entry name" value="Transcription factor, MADS-box"/>
    <property type="match status" value="1"/>
</dbReference>
<dbReference type="Gene3D" id="3.40.50.10490">
    <property type="entry name" value="Glucose-6-phosphate isomerase like protein, domain 1"/>
    <property type="match status" value="1"/>
</dbReference>
<dbReference type="NCBIfam" id="TIGR01012">
    <property type="entry name" value="uS2_euk_arch"/>
    <property type="match status" value="1"/>
</dbReference>